<evidence type="ECO:0000313" key="3">
    <source>
        <dbReference type="Proteomes" id="UP001597469"/>
    </source>
</evidence>
<dbReference type="RefSeq" id="WP_381518899.1">
    <property type="nucleotide sequence ID" value="NZ_JBHULN010000001.1"/>
</dbReference>
<reference evidence="3" key="1">
    <citation type="journal article" date="2019" name="Int. J. Syst. Evol. Microbiol.">
        <title>The Global Catalogue of Microorganisms (GCM) 10K type strain sequencing project: providing services to taxonomists for standard genome sequencing and annotation.</title>
        <authorList>
            <consortium name="The Broad Institute Genomics Platform"/>
            <consortium name="The Broad Institute Genome Sequencing Center for Infectious Disease"/>
            <person name="Wu L."/>
            <person name="Ma J."/>
        </authorList>
    </citation>
    <scope>NUCLEOTIDE SEQUENCE [LARGE SCALE GENOMIC DNA]</scope>
    <source>
        <strain evidence="3">KCTC 42805</strain>
    </source>
</reference>
<feature type="compositionally biased region" description="Polar residues" evidence="1">
    <location>
        <begin position="44"/>
        <end position="58"/>
    </location>
</feature>
<evidence type="ECO:0000313" key="2">
    <source>
        <dbReference type="EMBL" id="MFD2569600.1"/>
    </source>
</evidence>
<name>A0ABW5LXV2_9BACT</name>
<accession>A0ABW5LXV2</accession>
<keyword evidence="3" id="KW-1185">Reference proteome</keyword>
<gene>
    <name evidence="2" type="ORF">ACFSUS_03090</name>
</gene>
<protein>
    <submittedName>
        <fullName evidence="2">Uncharacterized protein</fullName>
    </submittedName>
</protein>
<organism evidence="2 3">
    <name type="scientific">Spirosoma soli</name>
    <dbReference type="NCBI Taxonomy" id="1770529"/>
    <lineage>
        <taxon>Bacteria</taxon>
        <taxon>Pseudomonadati</taxon>
        <taxon>Bacteroidota</taxon>
        <taxon>Cytophagia</taxon>
        <taxon>Cytophagales</taxon>
        <taxon>Cytophagaceae</taxon>
        <taxon>Spirosoma</taxon>
    </lineage>
</organism>
<feature type="region of interest" description="Disordered" evidence="1">
    <location>
        <begin position="39"/>
        <end position="100"/>
    </location>
</feature>
<dbReference type="EMBL" id="JBHULN010000001">
    <property type="protein sequence ID" value="MFD2569600.1"/>
    <property type="molecule type" value="Genomic_DNA"/>
</dbReference>
<comment type="caution">
    <text evidence="2">The sequence shown here is derived from an EMBL/GenBank/DDBJ whole genome shotgun (WGS) entry which is preliminary data.</text>
</comment>
<sequence>MRLFSIIVFGCFYTSICFGQSDSTLRQQKPPVQEQILIPGVDSPISSPGTLMQSSTRPNEVVTPGSNQRKRKGRTTPPSDPRAFGVGIPVGEAKKDTTRN</sequence>
<dbReference type="Proteomes" id="UP001597469">
    <property type="component" value="Unassembled WGS sequence"/>
</dbReference>
<evidence type="ECO:0000256" key="1">
    <source>
        <dbReference type="SAM" id="MobiDB-lite"/>
    </source>
</evidence>
<proteinExistence type="predicted"/>